<keyword evidence="3" id="KW-1185">Reference proteome</keyword>
<organism evidence="2 3">
    <name type="scientific">Camellia sinensis</name>
    <name type="common">Tea plant</name>
    <name type="synonym">Thea sinensis</name>
    <dbReference type="NCBI Taxonomy" id="4442"/>
    <lineage>
        <taxon>Eukaryota</taxon>
        <taxon>Viridiplantae</taxon>
        <taxon>Streptophyta</taxon>
        <taxon>Embryophyta</taxon>
        <taxon>Tracheophyta</taxon>
        <taxon>Spermatophyta</taxon>
        <taxon>Magnoliopsida</taxon>
        <taxon>eudicotyledons</taxon>
        <taxon>Gunneridae</taxon>
        <taxon>Pentapetalae</taxon>
        <taxon>asterids</taxon>
        <taxon>Ericales</taxon>
        <taxon>Theaceae</taxon>
        <taxon>Camellia</taxon>
    </lineage>
</organism>
<evidence type="ECO:0000313" key="2">
    <source>
        <dbReference type="EMBL" id="KAF5944597.1"/>
    </source>
</evidence>
<comment type="caution">
    <text evidence="2">The sequence shown here is derived from an EMBL/GenBank/DDBJ whole genome shotgun (WGS) entry which is preliminary data.</text>
</comment>
<feature type="transmembrane region" description="Helical" evidence="1">
    <location>
        <begin position="47"/>
        <end position="74"/>
    </location>
</feature>
<gene>
    <name evidence="2" type="ORF">HYC85_018674</name>
</gene>
<dbReference type="EMBL" id="JACBKZ010000008">
    <property type="protein sequence ID" value="KAF5944597.1"/>
    <property type="molecule type" value="Genomic_DNA"/>
</dbReference>
<name>A0A7J7GVW6_CAMSI</name>
<dbReference type="PANTHER" id="PTHR33133">
    <property type="entry name" value="OS08G0107100 PROTEIN-RELATED"/>
    <property type="match status" value="1"/>
</dbReference>
<reference evidence="2 3" key="2">
    <citation type="submission" date="2020-07" db="EMBL/GenBank/DDBJ databases">
        <title>Genome assembly of wild tea tree DASZ reveals pedigree and selection history of tea varieties.</title>
        <authorList>
            <person name="Zhang W."/>
        </authorList>
    </citation>
    <scope>NUCLEOTIDE SEQUENCE [LARGE SCALE GENOMIC DNA]</scope>
    <source>
        <strain evidence="3">cv. G240</strain>
        <tissue evidence="2">Leaf</tissue>
    </source>
</reference>
<proteinExistence type="predicted"/>
<dbReference type="AlphaFoldDB" id="A0A7J7GVW6"/>
<accession>A0A7J7GVW6</accession>
<feature type="transmembrane region" description="Helical" evidence="1">
    <location>
        <begin position="136"/>
        <end position="161"/>
    </location>
</feature>
<feature type="transmembrane region" description="Helical" evidence="1">
    <location>
        <begin position="107"/>
        <end position="124"/>
    </location>
</feature>
<reference evidence="3" key="1">
    <citation type="journal article" date="2020" name="Nat. Commun.">
        <title>Genome assembly of wild tea tree DASZ reveals pedigree and selection history of tea varieties.</title>
        <authorList>
            <person name="Zhang W."/>
            <person name="Zhang Y."/>
            <person name="Qiu H."/>
            <person name="Guo Y."/>
            <person name="Wan H."/>
            <person name="Zhang X."/>
            <person name="Scossa F."/>
            <person name="Alseekh S."/>
            <person name="Zhang Q."/>
            <person name="Wang P."/>
            <person name="Xu L."/>
            <person name="Schmidt M.H."/>
            <person name="Jia X."/>
            <person name="Li D."/>
            <person name="Zhu A."/>
            <person name="Guo F."/>
            <person name="Chen W."/>
            <person name="Ni D."/>
            <person name="Usadel B."/>
            <person name="Fernie A.R."/>
            <person name="Wen W."/>
        </authorList>
    </citation>
    <scope>NUCLEOTIDE SEQUENCE [LARGE SCALE GENOMIC DNA]</scope>
    <source>
        <strain evidence="3">cv. G240</strain>
    </source>
</reference>
<dbReference type="Proteomes" id="UP000593564">
    <property type="component" value="Unassembled WGS sequence"/>
</dbReference>
<evidence type="ECO:0000256" key="1">
    <source>
        <dbReference type="SAM" id="Phobius"/>
    </source>
</evidence>
<keyword evidence="1" id="KW-1133">Transmembrane helix</keyword>
<keyword evidence="1" id="KW-0812">Transmembrane</keyword>
<feature type="transmembrane region" description="Helical" evidence="1">
    <location>
        <begin position="81"/>
        <end position="101"/>
    </location>
</feature>
<protein>
    <submittedName>
        <fullName evidence="2">Uncharacterized protein</fullName>
    </submittedName>
</protein>
<dbReference type="PANTHER" id="PTHR33133:SF24">
    <property type="entry name" value="OS01G0800300 PROTEIN"/>
    <property type="match status" value="1"/>
</dbReference>
<feature type="transmembrane region" description="Helical" evidence="1">
    <location>
        <begin position="12"/>
        <end position="41"/>
    </location>
</feature>
<evidence type="ECO:0000313" key="3">
    <source>
        <dbReference type="Proteomes" id="UP000593564"/>
    </source>
</evidence>
<sequence>MYNISNDTKLLIFQFFYPIFLFAFSFLSTATIVFIVASLYIPKPQLFITYLWVSLIISINNIVFVGIVALLIIVVDTQKPILLFFSIVMIFILFLVVHVYITALWHLASVVLVLKPIFWFAAMKKSYELLKGRTQMAIVLVFRYLAIYEVIKGVFGAVVVHREGYGIFVRIMVSGFLVGVMVIVNLVVITTRGLTRVLYMIILEAILESMCPSKATFKWRTWMFEAMTYREREKREVFVQFFFYLLTSTEHAKIYRNLEEKLTIYT</sequence>
<feature type="transmembrane region" description="Helical" evidence="1">
    <location>
        <begin position="167"/>
        <end position="190"/>
    </location>
</feature>
<keyword evidence="1" id="KW-0472">Membrane</keyword>